<dbReference type="SUPFAM" id="SSF50475">
    <property type="entry name" value="FMN-binding split barrel"/>
    <property type="match status" value="1"/>
</dbReference>
<dbReference type="Proteomes" id="UP000076400">
    <property type="component" value="Unassembled WGS sequence"/>
</dbReference>
<dbReference type="InterPro" id="IPR012349">
    <property type="entry name" value="Split_barrel_FMN-bd"/>
</dbReference>
<proteinExistence type="predicted"/>
<sequence length="208" mass="22911">MYVPRHFAVEDRDALFGLIEARPFALMIMQLESGLEATHLPVILDRERGPHGTLRCHVAKANPVWKACDGNASALIVFGGQNAYISPDWYESEQQVPTWNYAAVHATGQPRILEDAAVIGVLDDLSAQFEEKLRPKQPWTSDKLPEDFYRGMRKGIVGLEMEIQSLQGKWKLSQNKKPADIAGAADALAALEGEDNAAVAAMMRKALG</sequence>
<dbReference type="Gene3D" id="2.30.110.10">
    <property type="entry name" value="Electron Transport, Fmn-binding Protein, Chain A"/>
    <property type="match status" value="1"/>
</dbReference>
<dbReference type="STRING" id="580166.AUP43_04415"/>
<evidence type="ECO:0008006" key="3">
    <source>
        <dbReference type="Google" id="ProtNLM"/>
    </source>
</evidence>
<dbReference type="RefSeq" id="WP_067551833.1">
    <property type="nucleotide sequence ID" value="NZ_LPXN01000013.1"/>
</dbReference>
<dbReference type="InterPro" id="IPR007396">
    <property type="entry name" value="TR_PAI2-type"/>
</dbReference>
<organism evidence="1 2">
    <name type="scientific">Oceanibaculum pacificum</name>
    <dbReference type="NCBI Taxonomy" id="580166"/>
    <lineage>
        <taxon>Bacteria</taxon>
        <taxon>Pseudomonadati</taxon>
        <taxon>Pseudomonadota</taxon>
        <taxon>Alphaproteobacteria</taxon>
        <taxon>Rhodospirillales</taxon>
        <taxon>Oceanibaculaceae</taxon>
        <taxon>Oceanibaculum</taxon>
    </lineage>
</organism>
<dbReference type="OrthoDB" id="9794948at2"/>
<keyword evidence="2" id="KW-1185">Reference proteome</keyword>
<dbReference type="PANTHER" id="PTHR35802:SF1">
    <property type="entry name" value="PROTEASE SYNTHASE AND SPORULATION PROTEIN PAI 2"/>
    <property type="match status" value="1"/>
</dbReference>
<evidence type="ECO:0000313" key="1">
    <source>
        <dbReference type="EMBL" id="KZD12596.1"/>
    </source>
</evidence>
<dbReference type="PIRSF" id="PIRSF010372">
    <property type="entry name" value="PaiB"/>
    <property type="match status" value="1"/>
</dbReference>
<reference evidence="1 2" key="1">
    <citation type="submission" date="2015-12" db="EMBL/GenBank/DDBJ databases">
        <title>Genome sequence of Oceanibaculum pacificum MCCC 1A02656.</title>
        <authorList>
            <person name="Lu L."/>
            <person name="Lai Q."/>
            <person name="Shao Z."/>
            <person name="Qian P."/>
        </authorList>
    </citation>
    <scope>NUCLEOTIDE SEQUENCE [LARGE SCALE GENOMIC DNA]</scope>
    <source>
        <strain evidence="1 2">MCCC 1A02656</strain>
    </source>
</reference>
<name>A0A154WGH9_9PROT</name>
<evidence type="ECO:0000313" key="2">
    <source>
        <dbReference type="Proteomes" id="UP000076400"/>
    </source>
</evidence>
<comment type="caution">
    <text evidence="1">The sequence shown here is derived from an EMBL/GenBank/DDBJ whole genome shotgun (WGS) entry which is preliminary data.</text>
</comment>
<dbReference type="PANTHER" id="PTHR35802">
    <property type="entry name" value="PROTEASE SYNTHASE AND SPORULATION PROTEIN PAI 2"/>
    <property type="match status" value="1"/>
</dbReference>
<accession>A0A154WGH9</accession>
<dbReference type="AlphaFoldDB" id="A0A154WGH9"/>
<gene>
    <name evidence="1" type="ORF">AUP43_04415</name>
</gene>
<dbReference type="Pfam" id="PF04299">
    <property type="entry name" value="FMN_bind_2"/>
    <property type="match status" value="1"/>
</dbReference>
<dbReference type="EMBL" id="LPXN01000013">
    <property type="protein sequence ID" value="KZD12596.1"/>
    <property type="molecule type" value="Genomic_DNA"/>
</dbReference>
<protein>
    <recommendedName>
        <fullName evidence="3">Transcriptional regulator</fullName>
    </recommendedName>
</protein>